<dbReference type="STRING" id="861299.J421_0678"/>
<evidence type="ECO:0000313" key="3">
    <source>
        <dbReference type="EMBL" id="AHG88215.1"/>
    </source>
</evidence>
<dbReference type="RefSeq" id="WP_025409760.1">
    <property type="nucleotide sequence ID" value="NZ_CP007128.1"/>
</dbReference>
<keyword evidence="2" id="KW-1134">Transmembrane beta strand</keyword>
<keyword evidence="2" id="KW-0812">Transmembrane</keyword>
<dbReference type="eggNOG" id="COG1538">
    <property type="taxonomic scope" value="Bacteria"/>
</dbReference>
<dbReference type="NCBIfam" id="TIGR01845">
    <property type="entry name" value="outer_NodT"/>
    <property type="match status" value="1"/>
</dbReference>
<dbReference type="Gene3D" id="2.20.200.10">
    <property type="entry name" value="Outer membrane efflux proteins (OEP)"/>
    <property type="match status" value="1"/>
</dbReference>
<dbReference type="InParanoid" id="W0RD34"/>
<evidence type="ECO:0000256" key="1">
    <source>
        <dbReference type="ARBA" id="ARBA00007613"/>
    </source>
</evidence>
<dbReference type="OrthoDB" id="9770517at2"/>
<keyword evidence="4" id="KW-1185">Reference proteome</keyword>
<comment type="subcellular location">
    <subcellularLocation>
        <location evidence="2">Cell membrane</location>
        <topology evidence="2">Lipid-anchor</topology>
    </subcellularLocation>
</comment>
<organism evidence="3 4">
    <name type="scientific">Gemmatirosa kalamazoonensis</name>
    <dbReference type="NCBI Taxonomy" id="861299"/>
    <lineage>
        <taxon>Bacteria</taxon>
        <taxon>Pseudomonadati</taxon>
        <taxon>Gemmatimonadota</taxon>
        <taxon>Gemmatimonadia</taxon>
        <taxon>Gemmatimonadales</taxon>
        <taxon>Gemmatimonadaceae</taxon>
        <taxon>Gemmatirosa</taxon>
    </lineage>
</organism>
<comment type="similarity">
    <text evidence="1 2">Belongs to the outer membrane factor (OMF) (TC 1.B.17) family.</text>
</comment>
<keyword evidence="2" id="KW-0564">Palmitate</keyword>
<dbReference type="EMBL" id="CP007128">
    <property type="protein sequence ID" value="AHG88215.1"/>
    <property type="molecule type" value="Genomic_DNA"/>
</dbReference>
<proteinExistence type="inferred from homology"/>
<dbReference type="PANTHER" id="PTHR30203:SF25">
    <property type="entry name" value="OUTER MEMBRANE PROTEIN-RELATED"/>
    <property type="match status" value="1"/>
</dbReference>
<dbReference type="PANTHER" id="PTHR30203">
    <property type="entry name" value="OUTER MEMBRANE CATION EFFLUX PROTEIN"/>
    <property type="match status" value="1"/>
</dbReference>
<sequence>MTPRIRLLLGGALLLGAAVAPAQAPTGGAERSPIAFWTSVRDTTLERLMNDALAASRDVRAAAARVRGARAARTAATFDFAPTVTASAGYTRQRLASPSFPGSRGSLPEQELWDAGLRMSWEVDVFGRVRRAVRARTALADAAGEDLRDVRVLLTAEVADAYFDLRGAQDRLAVARRNAENQRGTLDLTVQRLEGGRGTELDTERARAQLATTLAEVPTLEAAVDAARYRLGVLTARDASTLAIGDATASVTLPANVGVERTDSLVRAVVNRRPDVRSAEQQVAARSAFVGAARAEYLPRLSIGGASGYTSSGLGTLGNTGTPRFAIGPVISWPALDLGRVRAGVDAARADEEEAKAEYEGAVLRATGEVETALTAYRKARERLAQLDAAATASAKAAELARLRFTEGASDFLQVLDAERTLLEAQNRRAVGLADASTKLVTVYRALGGS</sequence>
<dbReference type="SUPFAM" id="SSF56954">
    <property type="entry name" value="Outer membrane efflux proteins (OEP)"/>
    <property type="match status" value="1"/>
</dbReference>
<feature type="chain" id="PRO_5001444177" evidence="2">
    <location>
        <begin position="25"/>
        <end position="450"/>
    </location>
</feature>
<reference evidence="3 4" key="1">
    <citation type="journal article" date="2014" name="Genome Announc.">
        <title>Genome Sequence and Methylome of Soil Bacterium Gemmatirosa kalamazoonensis KBS708T, a Member of the Rarely Cultivated Gemmatimonadetes Phylum.</title>
        <authorList>
            <person name="Debruyn J.M."/>
            <person name="Radosevich M."/>
            <person name="Wommack K.E."/>
            <person name="Polson S.W."/>
            <person name="Hauser L.J."/>
            <person name="Fawaz M.N."/>
            <person name="Korlach J."/>
            <person name="Tsai Y.C."/>
        </authorList>
    </citation>
    <scope>NUCLEOTIDE SEQUENCE [LARGE SCALE GENOMIC DNA]</scope>
    <source>
        <strain evidence="3 4">KBS708</strain>
    </source>
</reference>
<dbReference type="Proteomes" id="UP000019151">
    <property type="component" value="Chromosome"/>
</dbReference>
<evidence type="ECO:0000256" key="2">
    <source>
        <dbReference type="RuleBase" id="RU362097"/>
    </source>
</evidence>
<feature type="signal peptide" evidence="2">
    <location>
        <begin position="1"/>
        <end position="24"/>
    </location>
</feature>
<gene>
    <name evidence="3" type="ORF">J421_0678</name>
</gene>
<dbReference type="KEGG" id="gba:J421_0678"/>
<dbReference type="AlphaFoldDB" id="W0RD34"/>
<dbReference type="InterPro" id="IPR010131">
    <property type="entry name" value="MdtP/NodT-like"/>
</dbReference>
<dbReference type="GO" id="GO:0015562">
    <property type="term" value="F:efflux transmembrane transporter activity"/>
    <property type="evidence" value="ECO:0007669"/>
    <property type="project" value="InterPro"/>
</dbReference>
<accession>W0RD34</accession>
<dbReference type="HOGENOM" id="CLU_012817_13_0_0"/>
<dbReference type="Gene3D" id="1.20.1600.10">
    <property type="entry name" value="Outer membrane efflux proteins (OEP)"/>
    <property type="match status" value="1"/>
</dbReference>
<evidence type="ECO:0000313" key="4">
    <source>
        <dbReference type="Proteomes" id="UP000019151"/>
    </source>
</evidence>
<name>W0RD34_9BACT</name>
<dbReference type="GO" id="GO:0005886">
    <property type="term" value="C:plasma membrane"/>
    <property type="evidence" value="ECO:0007669"/>
    <property type="project" value="UniProtKB-SubCell"/>
</dbReference>
<keyword evidence="2" id="KW-0472">Membrane</keyword>
<protein>
    <submittedName>
        <fullName evidence="3">RND efflux system, outer membrane lipoprotein, NodT family</fullName>
    </submittedName>
</protein>
<dbReference type="Pfam" id="PF02321">
    <property type="entry name" value="OEP"/>
    <property type="match status" value="2"/>
</dbReference>
<keyword evidence="2 3" id="KW-0449">Lipoprotein</keyword>
<keyword evidence="2" id="KW-0732">Signal</keyword>
<dbReference type="InterPro" id="IPR003423">
    <property type="entry name" value="OMP_efflux"/>
</dbReference>